<dbReference type="InterPro" id="IPR040662">
    <property type="entry name" value="Tfb2_C"/>
</dbReference>
<sequence length="633" mass="72091">MPENTMIEFLEIENDENSSKQRIASLINKCDGNFTMNINKSELKTFPLKPPENSSDNKELVKKVAKDINIENVEGTERIIEMNLGLGVFEQIKEPLKYDIIMDPKGSTSNTSTKPKIIMVDNETKNGAAINELLLPPLARQFVMSLLFTQPINNPVNLTKSDLRLWVKNEEAALAKFDEALEKLSKLSIMTIDQSGYIQMNCEFRERFRDCLTGGGDHQSFGVPCKKPASDRPDIAFLDRHAMKQWEEILHFMVGTESMSQPSAAVLKVVTRAKLMKEGKDRLMITNKGFQFLLQDVNTQVWAFLIQYLDIADELLQMNVVEVLNFFFMLGSLELGMDYSVKGLTDTQKQLLDDLANFGLAYRRKKGSSRYYPTRLATTLTSGNSAVVSSAVTSSASTTTGEDGATEQGFIIVETNYKLYAYTESKLQISVLRLFCELQTRFANMVYALITRDSVRKALKHGITANQIISYLSSHAHPQMKKRIPLLPPTVVDQIRLWEIERNRLEATEGYLYKEFRNQGDYEMVLKYATNHGFVIWSNERKRMFSVTEEGHEHVRTSLINGYDENFTKNIKKSELKTFSIETSRNLLVSDNKELVKKSCNIENVEEPVIKRIRTNKRADPKGSTFNNSTKQN</sequence>
<proteinExistence type="inferred from homology"/>
<dbReference type="PANTHER" id="PTHR13152:SF0">
    <property type="entry name" value="GENERAL TRANSCRIPTION FACTOR IIH SUBUNIT 4"/>
    <property type="match status" value="1"/>
</dbReference>
<keyword evidence="8 9" id="KW-0539">Nucleus</keyword>
<comment type="function">
    <text evidence="1">Component of the general transcription and DNA repair factor IIH (TFIIH) core complex, which is involved in general and transcription-coupled nucleotide excision repair (NER) of damaged DNA and, when complexed to TFIIK, in RNA transcription by RNA polymerase II. In NER, TFIIH acts by opening DNA around the lesion to allow the excision of the damaged oligonucleotide and its replacement by a new DNA fragment. In transcription, TFIIH has an essential role in transcription initiation. When the pre-initiation complex (PIC) has been established, TFIIH is required for promoter opening and promoter escape. Phosphorylation of the C-terminal tail (CTD) of the largest subunit of RNA polymerase II by the kinase module TFIIK controls the initiation of transcription.</text>
</comment>
<dbReference type="FunFam" id="3.30.70.2610:FF:000001">
    <property type="entry name" value="General transcription factor IIH subunit 4"/>
    <property type="match status" value="1"/>
</dbReference>
<keyword evidence="7 9" id="KW-0234">DNA repair</keyword>
<keyword evidence="4 9" id="KW-0227">DNA damage</keyword>
<dbReference type="Pfam" id="PF03849">
    <property type="entry name" value="Tfb2"/>
    <property type="match status" value="1"/>
</dbReference>
<dbReference type="EMBL" id="CAMKVN010002039">
    <property type="protein sequence ID" value="CAI2179297.1"/>
    <property type="molecule type" value="Genomic_DNA"/>
</dbReference>
<dbReference type="InterPro" id="IPR004598">
    <property type="entry name" value="TFIIH_p52/Tfb2"/>
</dbReference>
<dbReference type="Gene3D" id="3.30.70.2610">
    <property type="match status" value="1"/>
</dbReference>
<evidence type="ECO:0000256" key="6">
    <source>
        <dbReference type="ARBA" id="ARBA00023163"/>
    </source>
</evidence>
<dbReference type="OrthoDB" id="364513at2759"/>
<reference evidence="11" key="1">
    <citation type="submission" date="2022-08" db="EMBL/GenBank/DDBJ databases">
        <authorList>
            <person name="Kallberg Y."/>
            <person name="Tangrot J."/>
            <person name="Rosling A."/>
        </authorList>
    </citation>
    <scope>NUCLEOTIDE SEQUENCE</scope>
    <source>
        <strain evidence="11">Wild A</strain>
    </source>
</reference>
<dbReference type="GO" id="GO:0001671">
    <property type="term" value="F:ATPase activator activity"/>
    <property type="evidence" value="ECO:0007669"/>
    <property type="project" value="InterPro"/>
</dbReference>
<evidence type="ECO:0000256" key="1">
    <source>
        <dbReference type="ARBA" id="ARBA00002817"/>
    </source>
</evidence>
<dbReference type="AlphaFoldDB" id="A0A9W4SSV5"/>
<dbReference type="GO" id="GO:0000439">
    <property type="term" value="C:transcription factor TFIIH core complex"/>
    <property type="evidence" value="ECO:0007669"/>
    <property type="project" value="InterPro"/>
</dbReference>
<dbReference type="Proteomes" id="UP001153678">
    <property type="component" value="Unassembled WGS sequence"/>
</dbReference>
<evidence type="ECO:0000256" key="3">
    <source>
        <dbReference type="ARBA" id="ARBA00007132"/>
    </source>
</evidence>
<dbReference type="Pfam" id="PF18307">
    <property type="entry name" value="Tfb2_C"/>
    <property type="match status" value="1"/>
</dbReference>
<keyword evidence="5 9" id="KW-0805">Transcription regulation</keyword>
<evidence type="ECO:0000256" key="9">
    <source>
        <dbReference type="RuleBase" id="RU364024"/>
    </source>
</evidence>
<name>A0A9W4SSV5_9GLOM</name>
<comment type="similarity">
    <text evidence="3 9">Belongs to the TFB2 family.</text>
</comment>
<dbReference type="GO" id="GO:0005675">
    <property type="term" value="C:transcription factor TFIIH holo complex"/>
    <property type="evidence" value="ECO:0007669"/>
    <property type="project" value="TreeGrafter"/>
</dbReference>
<organism evidence="11 12">
    <name type="scientific">Funneliformis geosporum</name>
    <dbReference type="NCBI Taxonomy" id="1117311"/>
    <lineage>
        <taxon>Eukaryota</taxon>
        <taxon>Fungi</taxon>
        <taxon>Fungi incertae sedis</taxon>
        <taxon>Mucoromycota</taxon>
        <taxon>Glomeromycotina</taxon>
        <taxon>Glomeromycetes</taxon>
        <taxon>Glomerales</taxon>
        <taxon>Glomeraceae</taxon>
        <taxon>Funneliformis</taxon>
    </lineage>
</organism>
<evidence type="ECO:0000313" key="12">
    <source>
        <dbReference type="Proteomes" id="UP001153678"/>
    </source>
</evidence>
<evidence type="ECO:0000313" key="11">
    <source>
        <dbReference type="EMBL" id="CAI2179297.1"/>
    </source>
</evidence>
<dbReference type="PANTHER" id="PTHR13152">
    <property type="entry name" value="TFIIH, POLYPEPTIDE 4"/>
    <property type="match status" value="1"/>
</dbReference>
<comment type="subcellular location">
    <subcellularLocation>
        <location evidence="2 9">Nucleus</location>
    </subcellularLocation>
</comment>
<evidence type="ECO:0000259" key="10">
    <source>
        <dbReference type="Pfam" id="PF18307"/>
    </source>
</evidence>
<protein>
    <recommendedName>
        <fullName evidence="9">RNA polymerase II transcription factor B subunit 2</fullName>
    </recommendedName>
</protein>
<feature type="domain" description="Transcription factor Tfb2 C-terminal" evidence="10">
    <location>
        <begin position="493"/>
        <end position="557"/>
    </location>
</feature>
<dbReference type="GO" id="GO:0006289">
    <property type="term" value="P:nucleotide-excision repair"/>
    <property type="evidence" value="ECO:0007669"/>
    <property type="project" value="InterPro"/>
</dbReference>
<evidence type="ECO:0000256" key="7">
    <source>
        <dbReference type="ARBA" id="ARBA00023204"/>
    </source>
</evidence>
<evidence type="ECO:0000256" key="5">
    <source>
        <dbReference type="ARBA" id="ARBA00023015"/>
    </source>
</evidence>
<accession>A0A9W4SSV5</accession>
<dbReference type="GO" id="GO:0006366">
    <property type="term" value="P:transcription by RNA polymerase II"/>
    <property type="evidence" value="ECO:0007669"/>
    <property type="project" value="UniProtKB-ARBA"/>
</dbReference>
<comment type="function">
    <text evidence="9">Component of the general transcription and DNA repair factor IIH (TFIIH) core complex which is involved in general and transcription-coupled nucleotide excision repair (NER) of damaged DNA.</text>
</comment>
<dbReference type="NCBIfam" id="TIGR00625">
    <property type="entry name" value="tfb2"/>
    <property type="match status" value="1"/>
</dbReference>
<comment type="caution">
    <text evidence="11">The sequence shown here is derived from an EMBL/GenBank/DDBJ whole genome shotgun (WGS) entry which is preliminary data.</text>
</comment>
<evidence type="ECO:0000256" key="2">
    <source>
        <dbReference type="ARBA" id="ARBA00004123"/>
    </source>
</evidence>
<dbReference type="GO" id="GO:0003690">
    <property type="term" value="F:double-stranded DNA binding"/>
    <property type="evidence" value="ECO:0007669"/>
    <property type="project" value="TreeGrafter"/>
</dbReference>
<evidence type="ECO:0000256" key="4">
    <source>
        <dbReference type="ARBA" id="ARBA00022763"/>
    </source>
</evidence>
<keyword evidence="12" id="KW-1185">Reference proteome</keyword>
<evidence type="ECO:0000256" key="8">
    <source>
        <dbReference type="ARBA" id="ARBA00023242"/>
    </source>
</evidence>
<keyword evidence="6 9" id="KW-0804">Transcription</keyword>
<gene>
    <name evidence="11" type="ORF">FWILDA_LOCUS9017</name>
</gene>